<keyword evidence="2" id="KW-1185">Reference proteome</keyword>
<organism evidence="1 2">
    <name type="scientific">Heliophilum fasciatum</name>
    <dbReference type="NCBI Taxonomy" id="35700"/>
    <lineage>
        <taxon>Bacteria</taxon>
        <taxon>Bacillati</taxon>
        <taxon>Bacillota</taxon>
        <taxon>Clostridia</taxon>
        <taxon>Eubacteriales</taxon>
        <taxon>Heliobacteriaceae</taxon>
        <taxon>Heliophilum</taxon>
    </lineage>
</organism>
<protein>
    <submittedName>
        <fullName evidence="1">Uncharacterized protein</fullName>
    </submittedName>
</protein>
<comment type="caution">
    <text evidence="1">The sequence shown here is derived from an EMBL/GenBank/DDBJ whole genome shotgun (WGS) entry which is preliminary data.</text>
</comment>
<name>A0A4R2RJG6_9FIRM</name>
<dbReference type="EMBL" id="SLXT01000019">
    <property type="protein sequence ID" value="TCP62659.1"/>
    <property type="molecule type" value="Genomic_DNA"/>
</dbReference>
<proteinExistence type="predicted"/>
<gene>
    <name evidence="1" type="ORF">EDD73_1196</name>
</gene>
<evidence type="ECO:0000313" key="1">
    <source>
        <dbReference type="EMBL" id="TCP62659.1"/>
    </source>
</evidence>
<reference evidence="1 2" key="1">
    <citation type="submission" date="2019-03" db="EMBL/GenBank/DDBJ databases">
        <title>Genomic Encyclopedia of Type Strains, Phase IV (KMG-IV): sequencing the most valuable type-strain genomes for metagenomic binning, comparative biology and taxonomic classification.</title>
        <authorList>
            <person name="Goeker M."/>
        </authorList>
    </citation>
    <scope>NUCLEOTIDE SEQUENCE [LARGE SCALE GENOMIC DNA]</scope>
    <source>
        <strain evidence="1 2">DSM 11170</strain>
    </source>
</reference>
<evidence type="ECO:0000313" key="2">
    <source>
        <dbReference type="Proteomes" id="UP000294813"/>
    </source>
</evidence>
<dbReference type="AlphaFoldDB" id="A0A4R2RJG6"/>
<dbReference type="Proteomes" id="UP000294813">
    <property type="component" value="Unassembled WGS sequence"/>
</dbReference>
<accession>A0A4R2RJG6</accession>
<sequence length="61" mass="6996">MCPIAAYLWENFQVEIKNIKNEYGCDDGQAVCSFLCPEVLQTYEGTTDGRCAIRVRLLKDY</sequence>